<comment type="caution">
    <text evidence="6">The sequence shown here is derived from an EMBL/GenBank/DDBJ whole genome shotgun (WGS) entry which is preliminary data.</text>
</comment>
<dbReference type="PANTHER" id="PTHR47506:SF7">
    <property type="entry name" value="TRANSCRIPTIONAL REGULATORY PROTEIN"/>
    <property type="match status" value="1"/>
</dbReference>
<evidence type="ECO:0000256" key="4">
    <source>
        <dbReference type="PROSITE-ProRule" id="PRU00335"/>
    </source>
</evidence>
<keyword evidence="1" id="KW-0805">Transcription regulation</keyword>
<dbReference type="Pfam" id="PF00440">
    <property type="entry name" value="TetR_N"/>
    <property type="match status" value="1"/>
</dbReference>
<dbReference type="OrthoDB" id="3235020at2"/>
<keyword evidence="2 4" id="KW-0238">DNA-binding</keyword>
<dbReference type="PANTHER" id="PTHR47506">
    <property type="entry name" value="TRANSCRIPTIONAL REGULATORY PROTEIN"/>
    <property type="match status" value="1"/>
</dbReference>
<feature type="domain" description="HTH tetR-type" evidence="5">
    <location>
        <begin position="15"/>
        <end position="75"/>
    </location>
</feature>
<keyword evidence="3" id="KW-0804">Transcription</keyword>
<evidence type="ECO:0000256" key="2">
    <source>
        <dbReference type="ARBA" id="ARBA00023125"/>
    </source>
</evidence>
<gene>
    <name evidence="6" type="ORF">ESP70_010765</name>
</gene>
<evidence type="ECO:0000256" key="1">
    <source>
        <dbReference type="ARBA" id="ARBA00023015"/>
    </source>
</evidence>
<evidence type="ECO:0000256" key="3">
    <source>
        <dbReference type="ARBA" id="ARBA00023163"/>
    </source>
</evidence>
<organism evidence="6 7">
    <name type="scientific">Aeromicrobium ginsengisoli</name>
    <dbReference type="NCBI Taxonomy" id="363867"/>
    <lineage>
        <taxon>Bacteria</taxon>
        <taxon>Bacillati</taxon>
        <taxon>Actinomycetota</taxon>
        <taxon>Actinomycetes</taxon>
        <taxon>Propionibacteriales</taxon>
        <taxon>Nocardioidaceae</taxon>
        <taxon>Aeromicrobium</taxon>
    </lineage>
</organism>
<dbReference type="AlphaFoldDB" id="A0A5M4FF13"/>
<dbReference type="PRINTS" id="PR00455">
    <property type="entry name" value="HTHTETR"/>
</dbReference>
<dbReference type="Gene3D" id="1.10.10.60">
    <property type="entry name" value="Homeodomain-like"/>
    <property type="match status" value="1"/>
</dbReference>
<dbReference type="Gene3D" id="1.10.357.10">
    <property type="entry name" value="Tetracycline Repressor, domain 2"/>
    <property type="match status" value="1"/>
</dbReference>
<dbReference type="InterPro" id="IPR009057">
    <property type="entry name" value="Homeodomain-like_sf"/>
</dbReference>
<proteinExistence type="predicted"/>
<protein>
    <submittedName>
        <fullName evidence="6">TetR/AcrR family transcriptional regulator</fullName>
    </submittedName>
</protein>
<evidence type="ECO:0000259" key="5">
    <source>
        <dbReference type="PROSITE" id="PS50977"/>
    </source>
</evidence>
<keyword evidence="7" id="KW-1185">Reference proteome</keyword>
<sequence length="197" mass="21459">MSEGVLLRYDPDHKPATRQRILASAGRRLKEDGIDRSGISALMADAGLTNGAFYSHFSSKQDLVATAIAQELDDQAEAFRAHGSTPEALEFFIREYLTQWHVDHRGDGCPSAALLDEIGRCNESTRKTYSEALMGFIDEMAIALSPGSATVERSKALSIYAVLVGTMQLSRALTDPELAARVLDRGVENAMNALRSL</sequence>
<dbReference type="Proteomes" id="UP000380867">
    <property type="component" value="Unassembled WGS sequence"/>
</dbReference>
<dbReference type="InterPro" id="IPR036271">
    <property type="entry name" value="Tet_transcr_reg_TetR-rel_C_sf"/>
</dbReference>
<dbReference type="SUPFAM" id="SSF46689">
    <property type="entry name" value="Homeodomain-like"/>
    <property type="match status" value="1"/>
</dbReference>
<dbReference type="SUPFAM" id="SSF48498">
    <property type="entry name" value="Tetracyclin repressor-like, C-terminal domain"/>
    <property type="match status" value="1"/>
</dbReference>
<dbReference type="PROSITE" id="PS50977">
    <property type="entry name" value="HTH_TETR_2"/>
    <property type="match status" value="1"/>
</dbReference>
<accession>A0A5M4FF13</accession>
<name>A0A5M4FF13_9ACTN</name>
<evidence type="ECO:0000313" key="7">
    <source>
        <dbReference type="Proteomes" id="UP000380867"/>
    </source>
</evidence>
<dbReference type="InterPro" id="IPR001647">
    <property type="entry name" value="HTH_TetR"/>
</dbReference>
<feature type="DNA-binding region" description="H-T-H motif" evidence="4">
    <location>
        <begin position="38"/>
        <end position="57"/>
    </location>
</feature>
<reference evidence="6" key="1">
    <citation type="submission" date="2019-09" db="EMBL/GenBank/DDBJ databases">
        <authorList>
            <person name="Li J."/>
        </authorList>
    </citation>
    <scope>NUCLEOTIDE SEQUENCE [LARGE SCALE GENOMIC DNA]</scope>
    <source>
        <strain evidence="6">JCM 14732</strain>
    </source>
</reference>
<dbReference type="EMBL" id="SDPQ02000002">
    <property type="protein sequence ID" value="KAA1397818.1"/>
    <property type="molecule type" value="Genomic_DNA"/>
</dbReference>
<dbReference type="GO" id="GO:0003677">
    <property type="term" value="F:DNA binding"/>
    <property type="evidence" value="ECO:0007669"/>
    <property type="project" value="UniProtKB-UniRule"/>
</dbReference>
<evidence type="ECO:0000313" key="6">
    <source>
        <dbReference type="EMBL" id="KAA1397818.1"/>
    </source>
</evidence>